<keyword evidence="2" id="KW-1185">Reference proteome</keyword>
<dbReference type="InterPro" id="IPR022298">
    <property type="entry name" value="Conjug_transposon_TraN"/>
</dbReference>
<dbReference type="AlphaFoldDB" id="A0A364XU40"/>
<evidence type="ECO:0000313" key="2">
    <source>
        <dbReference type="Proteomes" id="UP000251889"/>
    </source>
</evidence>
<dbReference type="RefSeq" id="WP_112750148.1">
    <property type="nucleotide sequence ID" value="NZ_QMFY01000032.1"/>
</dbReference>
<dbReference type="Proteomes" id="UP000251889">
    <property type="component" value="Unassembled WGS sequence"/>
</dbReference>
<dbReference type="EMBL" id="QMFY01000032">
    <property type="protein sequence ID" value="RAV97638.1"/>
    <property type="molecule type" value="Genomic_DNA"/>
</dbReference>
<sequence length="225" mass="25541">MTKIISLWAVIFMIVNASFAQDIENRKLSISYSKTTSLIFPFSITSVDRGSQDVLAQKARGVENVLQVKAGRKQFTETNLTVITADGVLHQFTVTYSDTPSEQAITIAANTGKQSLILVKDAVNERDIQVDSQLALKQYVTGQIDQYNKYQMSFSLQEIFIRGNTLYYRIQIRNKSSISYDIKSLKFLIRDRKKVKRTSSQETEINPLFIGNESDRIQAYASTTR</sequence>
<evidence type="ECO:0000313" key="1">
    <source>
        <dbReference type="EMBL" id="RAV97638.1"/>
    </source>
</evidence>
<accession>A0A364XU40</accession>
<organism evidence="1 2">
    <name type="scientific">Pseudochryseolinea flava</name>
    <dbReference type="NCBI Taxonomy" id="2059302"/>
    <lineage>
        <taxon>Bacteria</taxon>
        <taxon>Pseudomonadati</taxon>
        <taxon>Bacteroidota</taxon>
        <taxon>Cytophagia</taxon>
        <taxon>Cytophagales</taxon>
        <taxon>Fulvivirgaceae</taxon>
        <taxon>Pseudochryseolinea</taxon>
    </lineage>
</organism>
<protein>
    <submittedName>
        <fullName evidence="1">Conjugative transposon protein TraN</fullName>
    </submittedName>
</protein>
<dbReference type="NCBIfam" id="TIGR03780">
    <property type="entry name" value="Bac_Flav_CT_N"/>
    <property type="match status" value="1"/>
</dbReference>
<proteinExistence type="predicted"/>
<dbReference type="Pfam" id="PF13595">
    <property type="entry name" value="DUF4138"/>
    <property type="match status" value="1"/>
</dbReference>
<comment type="caution">
    <text evidence="1">The sequence shown here is derived from an EMBL/GenBank/DDBJ whole genome shotgun (WGS) entry which is preliminary data.</text>
</comment>
<name>A0A364XU40_9BACT</name>
<dbReference type="OrthoDB" id="1038500at2"/>
<gene>
    <name evidence="1" type="primary">traN</name>
    <name evidence="1" type="ORF">DQQ10_27390</name>
</gene>
<reference evidence="1 2" key="1">
    <citation type="submission" date="2018-06" db="EMBL/GenBank/DDBJ databases">
        <title>Chryseolinea flavus sp. nov., a member of the phylum Bacteroidetes isolated from soil.</title>
        <authorList>
            <person name="Li Y."/>
            <person name="Wang J."/>
        </authorList>
    </citation>
    <scope>NUCLEOTIDE SEQUENCE [LARGE SCALE GENOMIC DNA]</scope>
    <source>
        <strain evidence="1 2">SDU1-6</strain>
    </source>
</reference>